<name>A0A1G7T136_9BACT</name>
<keyword evidence="7" id="KW-0472">Membrane</keyword>
<evidence type="ECO:0000313" key="10">
    <source>
        <dbReference type="Proteomes" id="UP000198748"/>
    </source>
</evidence>
<keyword evidence="7" id="KW-1133">Transmembrane helix</keyword>
<evidence type="ECO:0000256" key="1">
    <source>
        <dbReference type="ARBA" id="ARBA00000085"/>
    </source>
</evidence>
<keyword evidence="5 9" id="KW-0418">Kinase</keyword>
<dbReference type="Gene3D" id="1.10.287.130">
    <property type="match status" value="1"/>
</dbReference>
<dbReference type="CDD" id="cd00082">
    <property type="entry name" value="HisKA"/>
    <property type="match status" value="1"/>
</dbReference>
<dbReference type="InterPro" id="IPR003661">
    <property type="entry name" value="HisK_dim/P_dom"/>
</dbReference>
<dbReference type="Gene3D" id="3.30.565.10">
    <property type="entry name" value="Histidine kinase-like ATPase, C-terminal domain"/>
    <property type="match status" value="1"/>
</dbReference>
<keyword evidence="6" id="KW-0902">Two-component regulatory system</keyword>
<evidence type="ECO:0000259" key="8">
    <source>
        <dbReference type="PROSITE" id="PS50109"/>
    </source>
</evidence>
<dbReference type="Gene3D" id="1.25.40.10">
    <property type="entry name" value="Tetratricopeptide repeat domain"/>
    <property type="match status" value="1"/>
</dbReference>
<dbReference type="AlphaFoldDB" id="A0A1G7T136"/>
<dbReference type="InterPro" id="IPR004358">
    <property type="entry name" value="Sig_transdc_His_kin-like_C"/>
</dbReference>
<evidence type="ECO:0000256" key="7">
    <source>
        <dbReference type="SAM" id="Phobius"/>
    </source>
</evidence>
<gene>
    <name evidence="9" type="ORF">SAMN04487996_11733</name>
</gene>
<dbReference type="InterPro" id="IPR036890">
    <property type="entry name" value="HATPase_C_sf"/>
</dbReference>
<dbReference type="Proteomes" id="UP000198748">
    <property type="component" value="Unassembled WGS sequence"/>
</dbReference>
<dbReference type="CDD" id="cd00075">
    <property type="entry name" value="HATPase"/>
    <property type="match status" value="1"/>
</dbReference>
<dbReference type="PROSITE" id="PS50109">
    <property type="entry name" value="HIS_KIN"/>
    <property type="match status" value="1"/>
</dbReference>
<dbReference type="InterPro" id="IPR050736">
    <property type="entry name" value="Sensor_HK_Regulatory"/>
</dbReference>
<evidence type="ECO:0000256" key="5">
    <source>
        <dbReference type="ARBA" id="ARBA00022777"/>
    </source>
</evidence>
<keyword evidence="10" id="KW-1185">Reference proteome</keyword>
<keyword evidence="3" id="KW-0597">Phosphoprotein</keyword>
<organism evidence="9 10">
    <name type="scientific">Dyadobacter soli</name>
    <dbReference type="NCBI Taxonomy" id="659014"/>
    <lineage>
        <taxon>Bacteria</taxon>
        <taxon>Pseudomonadati</taxon>
        <taxon>Bacteroidota</taxon>
        <taxon>Cytophagia</taxon>
        <taxon>Cytophagales</taxon>
        <taxon>Spirosomataceae</taxon>
        <taxon>Dyadobacter</taxon>
    </lineage>
</organism>
<dbReference type="EC" id="2.7.13.3" evidence="2"/>
<dbReference type="PRINTS" id="PR00344">
    <property type="entry name" value="BCTRLSENSOR"/>
</dbReference>
<dbReference type="PANTHER" id="PTHR43711">
    <property type="entry name" value="TWO-COMPONENT HISTIDINE KINASE"/>
    <property type="match status" value="1"/>
</dbReference>
<reference evidence="10" key="1">
    <citation type="submission" date="2016-10" db="EMBL/GenBank/DDBJ databases">
        <authorList>
            <person name="Varghese N."/>
            <person name="Submissions S."/>
        </authorList>
    </citation>
    <scope>NUCLEOTIDE SEQUENCE [LARGE SCALE GENOMIC DNA]</scope>
    <source>
        <strain evidence="10">DSM 25329</strain>
    </source>
</reference>
<evidence type="ECO:0000256" key="2">
    <source>
        <dbReference type="ARBA" id="ARBA00012438"/>
    </source>
</evidence>
<keyword evidence="4" id="KW-0808">Transferase</keyword>
<keyword evidence="7" id="KW-0812">Transmembrane</keyword>
<evidence type="ECO:0000313" key="9">
    <source>
        <dbReference type="EMBL" id="SDG28290.1"/>
    </source>
</evidence>
<dbReference type="FunFam" id="3.30.565.10:FF:000006">
    <property type="entry name" value="Sensor histidine kinase WalK"/>
    <property type="match status" value="1"/>
</dbReference>
<dbReference type="SUPFAM" id="SSF47384">
    <property type="entry name" value="Homodimeric domain of signal transducing histidine kinase"/>
    <property type="match status" value="1"/>
</dbReference>
<dbReference type="Pfam" id="PF00512">
    <property type="entry name" value="HisKA"/>
    <property type="match status" value="1"/>
</dbReference>
<dbReference type="STRING" id="659014.SAMN04487996_11733"/>
<sequence length="634" mass="72128">MTLTCYIRGVFIGLVMILGPLRPAWAQVGKIRELQLSLPAIRDSSNYVDVINRISLLFYEQNADSTLYYALQARQIAYRNDYAQGRADATNNLGVVFDIKGNIQLALRYYNDAYNQYVSLGDSSNIVQTLMNIGSVYNVSGRDDKAQSNYDRAMALGDRIEHDSITAIVIYNYILLYPQKFSRNRRTTLIDRAYRIAEKYRDVRLELAIDQLRATEFIEAGQREKGLAFLEETLDKTLALQLNYLSMDLLIDLGDQYLAEDRVRAIGFYNKALDLAEQKNYRMYARDVCRKLYGYYEGRKENAEAFVYSQKLLKLSEEQAEIDRVSGIDYIEYAVKDQQLISAQLKSKYNSEMLTLAVAVCVLTLLSIIVLWRNWKLSKKTNRVLTMQFRQLESTTDALEKSNQNYARLIKIVAHDLRNPIGGINALCSLLQDDDTTAEEGRQYVELIRESSTTCLHMISDLLQTDFDFNETEVNKKPVDLPVFLDHAVTLLTFRAAEKNQRLVLDDPSQAIVNADPEKLLRVLNNLIVNAIKFSPEGETIRVDMERTDNGVTISVEDHGLGIPKEAIPNLFDPFTTSKRPGTAGEQAFGLGLYISKQIVEAHGGKLWFETEEERGTTFYVFLPGENVNSFSPA</sequence>
<dbReference type="InterPro" id="IPR036097">
    <property type="entry name" value="HisK_dim/P_sf"/>
</dbReference>
<comment type="catalytic activity">
    <reaction evidence="1">
        <text>ATP + protein L-histidine = ADP + protein N-phospho-L-histidine.</text>
        <dbReference type="EC" id="2.7.13.3"/>
    </reaction>
</comment>
<dbReference type="EMBL" id="FNAN01000017">
    <property type="protein sequence ID" value="SDG28290.1"/>
    <property type="molecule type" value="Genomic_DNA"/>
</dbReference>
<evidence type="ECO:0000256" key="6">
    <source>
        <dbReference type="ARBA" id="ARBA00023012"/>
    </source>
</evidence>
<proteinExistence type="predicted"/>
<dbReference type="InterPro" id="IPR011990">
    <property type="entry name" value="TPR-like_helical_dom_sf"/>
</dbReference>
<dbReference type="SMART" id="SM00388">
    <property type="entry name" value="HisKA"/>
    <property type="match status" value="1"/>
</dbReference>
<dbReference type="SUPFAM" id="SSF48452">
    <property type="entry name" value="TPR-like"/>
    <property type="match status" value="2"/>
</dbReference>
<evidence type="ECO:0000256" key="4">
    <source>
        <dbReference type="ARBA" id="ARBA00022679"/>
    </source>
</evidence>
<accession>A0A1G7T136</accession>
<dbReference type="PANTHER" id="PTHR43711:SF1">
    <property type="entry name" value="HISTIDINE KINASE 1"/>
    <property type="match status" value="1"/>
</dbReference>
<dbReference type="GO" id="GO:0000155">
    <property type="term" value="F:phosphorelay sensor kinase activity"/>
    <property type="evidence" value="ECO:0007669"/>
    <property type="project" value="InterPro"/>
</dbReference>
<dbReference type="RefSeq" id="WP_176885102.1">
    <property type="nucleotide sequence ID" value="NZ_FNAN01000017.1"/>
</dbReference>
<dbReference type="SUPFAM" id="SSF55874">
    <property type="entry name" value="ATPase domain of HSP90 chaperone/DNA topoisomerase II/histidine kinase"/>
    <property type="match status" value="1"/>
</dbReference>
<dbReference type="SMART" id="SM00387">
    <property type="entry name" value="HATPase_c"/>
    <property type="match status" value="1"/>
</dbReference>
<feature type="transmembrane region" description="Helical" evidence="7">
    <location>
        <begin position="353"/>
        <end position="372"/>
    </location>
</feature>
<dbReference type="Pfam" id="PF02518">
    <property type="entry name" value="HATPase_c"/>
    <property type="match status" value="1"/>
</dbReference>
<dbReference type="InterPro" id="IPR003594">
    <property type="entry name" value="HATPase_dom"/>
</dbReference>
<feature type="domain" description="Histidine kinase" evidence="8">
    <location>
        <begin position="412"/>
        <end position="627"/>
    </location>
</feature>
<evidence type="ECO:0000256" key="3">
    <source>
        <dbReference type="ARBA" id="ARBA00022553"/>
    </source>
</evidence>
<protein>
    <recommendedName>
        <fullName evidence="2">histidine kinase</fullName>
        <ecNumber evidence="2">2.7.13.3</ecNumber>
    </recommendedName>
</protein>
<dbReference type="InterPro" id="IPR005467">
    <property type="entry name" value="His_kinase_dom"/>
</dbReference>